<evidence type="ECO:0000313" key="2">
    <source>
        <dbReference type="EMBL" id="CAK1579398.1"/>
    </source>
</evidence>
<dbReference type="PANTHER" id="PTHR33332">
    <property type="entry name" value="REVERSE TRANSCRIPTASE DOMAIN-CONTAINING PROTEIN"/>
    <property type="match status" value="1"/>
</dbReference>
<dbReference type="EMBL" id="CAVLGL010000002">
    <property type="protein sequence ID" value="CAK1579398.1"/>
    <property type="molecule type" value="Genomic_DNA"/>
</dbReference>
<dbReference type="GO" id="GO:0071897">
    <property type="term" value="P:DNA biosynthetic process"/>
    <property type="evidence" value="ECO:0007669"/>
    <property type="project" value="UniProtKB-ARBA"/>
</dbReference>
<reference evidence="2 3" key="1">
    <citation type="submission" date="2023-11" db="EMBL/GenBank/DDBJ databases">
        <authorList>
            <person name="Hedman E."/>
            <person name="Englund M."/>
            <person name="Stromberg M."/>
            <person name="Nyberg Akerstrom W."/>
            <person name="Nylinder S."/>
            <person name="Jareborg N."/>
            <person name="Kallberg Y."/>
            <person name="Kronander E."/>
        </authorList>
    </citation>
    <scope>NUCLEOTIDE SEQUENCE [LARGE SCALE GENOMIC DNA]</scope>
</reference>
<accession>A0AAV1K8R4</accession>
<keyword evidence="3" id="KW-1185">Reference proteome</keyword>
<dbReference type="InterPro" id="IPR043502">
    <property type="entry name" value="DNA/RNA_pol_sf"/>
</dbReference>
<dbReference type="AlphaFoldDB" id="A0AAV1K8R4"/>
<comment type="caution">
    <text evidence="2">The sequence shown here is derived from an EMBL/GenBank/DDBJ whole genome shotgun (WGS) entry which is preliminary data.</text>
</comment>
<dbReference type="SUPFAM" id="SSF56672">
    <property type="entry name" value="DNA/RNA polymerases"/>
    <property type="match status" value="1"/>
</dbReference>
<proteinExistence type="predicted"/>
<dbReference type="InterPro" id="IPR043128">
    <property type="entry name" value="Rev_trsase/Diguanyl_cyclase"/>
</dbReference>
<gene>
    <name evidence="2" type="ORF">PARMNEM_LOCUS1348</name>
</gene>
<evidence type="ECO:0000313" key="3">
    <source>
        <dbReference type="Proteomes" id="UP001314205"/>
    </source>
</evidence>
<organism evidence="2 3">
    <name type="scientific">Parnassius mnemosyne</name>
    <name type="common">clouded apollo</name>
    <dbReference type="NCBI Taxonomy" id="213953"/>
    <lineage>
        <taxon>Eukaryota</taxon>
        <taxon>Metazoa</taxon>
        <taxon>Ecdysozoa</taxon>
        <taxon>Arthropoda</taxon>
        <taxon>Hexapoda</taxon>
        <taxon>Insecta</taxon>
        <taxon>Pterygota</taxon>
        <taxon>Neoptera</taxon>
        <taxon>Endopterygota</taxon>
        <taxon>Lepidoptera</taxon>
        <taxon>Glossata</taxon>
        <taxon>Ditrysia</taxon>
        <taxon>Papilionoidea</taxon>
        <taxon>Papilionidae</taxon>
        <taxon>Parnassiinae</taxon>
        <taxon>Parnassini</taxon>
        <taxon>Parnassius</taxon>
        <taxon>Driopa</taxon>
    </lineage>
</organism>
<dbReference type="PROSITE" id="PS50878">
    <property type="entry name" value="RT_POL"/>
    <property type="match status" value="1"/>
</dbReference>
<dbReference type="Proteomes" id="UP001314205">
    <property type="component" value="Unassembled WGS sequence"/>
</dbReference>
<protein>
    <recommendedName>
        <fullName evidence="1">Reverse transcriptase domain-containing protein</fullName>
    </recommendedName>
</protein>
<sequence length="278" mass="31555">MQSGYRPGHSTATALLQITYDTRYGVEKQKLTILTILDFSNAFNTVGFYILLGILRFLNISLNISVVDWFRSYLFGQDVFSTWTTTAACVPQGGVLSPLLFANFFSSISHNLSTSYHLYADDLQIYTQFSLEDLSKAVDTINADLTCISNWSKRYGLTMNPKKTQDIVIGSFRLIGKIGWSSLPPILLDCTQIPYSNKVKNLGLHLDFCMSWTSQVNKICSEPSVRESDSQFAGFFKKSLTVTAVRLWKRNSLPLHIRRAQSLHSFKSLVISYYLERY</sequence>
<dbReference type="InterPro" id="IPR000477">
    <property type="entry name" value="RT_dom"/>
</dbReference>
<dbReference type="Gene3D" id="3.30.70.270">
    <property type="match status" value="1"/>
</dbReference>
<name>A0AAV1K8R4_9NEOP</name>
<dbReference type="Pfam" id="PF00078">
    <property type="entry name" value="RVT_1"/>
    <property type="match status" value="1"/>
</dbReference>
<feature type="domain" description="Reverse transcriptase" evidence="1">
    <location>
        <begin position="1"/>
        <end position="206"/>
    </location>
</feature>
<evidence type="ECO:0000259" key="1">
    <source>
        <dbReference type="PROSITE" id="PS50878"/>
    </source>
</evidence>